<dbReference type="Proteomes" id="UP000005239">
    <property type="component" value="Unassembled WGS sequence"/>
</dbReference>
<dbReference type="InterPro" id="IPR011990">
    <property type="entry name" value="TPR-like_helical_dom_sf"/>
</dbReference>
<evidence type="ECO:0000256" key="10">
    <source>
        <dbReference type="SAM" id="MobiDB-lite"/>
    </source>
</evidence>
<protein>
    <recommendedName>
        <fullName evidence="8">PRP18 homolog</fullName>
    </recommendedName>
</protein>
<dbReference type="InterPro" id="IPR008949">
    <property type="entry name" value="Isoprenoid_synthase_dom_sf"/>
</dbReference>
<feature type="compositionally biased region" description="Acidic residues" evidence="10">
    <location>
        <begin position="347"/>
        <end position="364"/>
    </location>
</feature>
<keyword evidence="7" id="KW-0539">Nucleus</keyword>
<dbReference type="SUPFAM" id="SSF48452">
    <property type="entry name" value="TPR-like"/>
    <property type="match status" value="1"/>
</dbReference>
<dbReference type="Pfam" id="PF08799">
    <property type="entry name" value="PRP4"/>
    <property type="match status" value="1"/>
</dbReference>
<dbReference type="PANTHER" id="PTHR12001">
    <property type="entry name" value="GERANYLGERANYL PYROPHOSPHATE SYNTHASE"/>
    <property type="match status" value="1"/>
</dbReference>
<dbReference type="GO" id="GO:0008299">
    <property type="term" value="P:isoprenoid biosynthetic process"/>
    <property type="evidence" value="ECO:0000318"/>
    <property type="project" value="GO_Central"/>
</dbReference>
<dbReference type="GO" id="GO:0003723">
    <property type="term" value="F:RNA binding"/>
    <property type="evidence" value="ECO:0007669"/>
    <property type="project" value="UniProtKB-UniRule"/>
</dbReference>
<dbReference type="InterPro" id="IPR033749">
    <property type="entry name" value="Polyprenyl_synt_CS"/>
</dbReference>
<dbReference type="SUPFAM" id="SSF54928">
    <property type="entry name" value="RNA-binding domain, RBD"/>
    <property type="match status" value="2"/>
</dbReference>
<gene>
    <name evidence="11" type="primary">WBGene00091791</name>
</gene>
<dbReference type="PANTHER" id="PTHR12001:SF44">
    <property type="entry name" value="GERANYLGERANYL PYROPHOSPHATE SYNTHASE"/>
    <property type="match status" value="1"/>
</dbReference>
<feature type="compositionally biased region" description="Polar residues" evidence="10">
    <location>
        <begin position="953"/>
        <end position="962"/>
    </location>
</feature>
<organism evidence="11 12">
    <name type="scientific">Pristionchus pacificus</name>
    <name type="common">Parasitic nematode worm</name>
    <dbReference type="NCBI Taxonomy" id="54126"/>
    <lineage>
        <taxon>Eukaryota</taxon>
        <taxon>Metazoa</taxon>
        <taxon>Ecdysozoa</taxon>
        <taxon>Nematoda</taxon>
        <taxon>Chromadorea</taxon>
        <taxon>Rhabditida</taxon>
        <taxon>Rhabditina</taxon>
        <taxon>Diplogasteromorpha</taxon>
        <taxon>Diplogasteroidea</taxon>
        <taxon>Neodiplogasteridae</taxon>
        <taxon>Pristionchus</taxon>
    </lineage>
</organism>
<dbReference type="InterPro" id="IPR059164">
    <property type="entry name" value="HAT_PRP39_C"/>
</dbReference>
<feature type="compositionally biased region" description="Basic and acidic residues" evidence="10">
    <location>
        <begin position="902"/>
        <end position="938"/>
    </location>
</feature>
<keyword evidence="4" id="KW-0677">Repeat</keyword>
<name>A0A2A6C3N0_PRIPA</name>
<keyword evidence="6" id="KW-0508">mRNA splicing</keyword>
<dbReference type="PROSITE" id="PS00723">
    <property type="entry name" value="POLYPRENYL_SYNTHASE_1"/>
    <property type="match status" value="1"/>
</dbReference>
<evidence type="ECO:0000256" key="4">
    <source>
        <dbReference type="ARBA" id="ARBA00022737"/>
    </source>
</evidence>
<feature type="region of interest" description="Disordered" evidence="10">
    <location>
        <begin position="860"/>
        <end position="971"/>
    </location>
</feature>
<dbReference type="InterPro" id="IPR014906">
    <property type="entry name" value="PRP4-like"/>
</dbReference>
<feature type="compositionally biased region" description="Acidic residues" evidence="10">
    <location>
        <begin position="373"/>
        <end position="394"/>
    </location>
</feature>
<keyword evidence="2" id="KW-0507">mRNA processing</keyword>
<feature type="coiled-coil region" evidence="9">
    <location>
        <begin position="1470"/>
        <end position="1497"/>
    </location>
</feature>
<feature type="compositionally biased region" description="Basic and acidic residues" evidence="10">
    <location>
        <begin position="868"/>
        <end position="891"/>
    </location>
</feature>
<feature type="region of interest" description="Disordered" evidence="10">
    <location>
        <begin position="347"/>
        <end position="394"/>
    </location>
</feature>
<dbReference type="Pfam" id="PF00076">
    <property type="entry name" value="RRM_1"/>
    <property type="match status" value="2"/>
</dbReference>
<sequence>MDALAKLKEELARKRKQAEELSIDVRGKKMIRRADILAKEEKEYMEKQALKKQKQKEEDDAAQASSSSGSKVDVTDDESLTRAEVIRRLRSRGQPIIIFGESETDARMRLIQLEYDQPEVNEGWNNELVSAMRDVDNELLKDVIEGGANDNKRKFDVQMNKAILEEWDTIEKSAIILGASDELQDVYRDCDTMNKFLKYLLAKWAQQLNDRDEDEKKSAAGRHDASIYKQTCTNIKVLQNSLDSRSINNDIRHHLIKIVRLLIIDRDYIQANNAYMEMAIGNAPWPVGVTRSGLHQRPGSAKAYVSNIAHVLNDETQRKYIQAFKRLMTRCQEYFPTDPSKCVDFSMSDEEVQTSEIEDVESDNSDNNSNESDKEEEEEGEVGEETDDVEMADPEEVEKKIEESRKALESNPTDYDAAMELLKWIRLSADLDELMKAREEIVAKFPLPIDQWLLWIADGKTLEYSQSEMESLFRRALSDSPSSATLWTEFCMWGCGAGTEIAETIYEDALTAVGLRVDEGGTIWESYTDFEEVLMASADEDKREKVLSSLFARCMRIPTNSLKSMRERYDEFAGDKADPSIISSFKSTLKQLVELEKWEKKLEDSNESIEVFHEYLEYEMDGGDPARIQSFYERILEKHSLDENVWLNYTNYLTEHIKIPATTLSVYRRAVRYCASSCALWQSLLLAMEKANIDESEISALWPAAKLNIGTADDGRALYRTYAFLLKRKLDVKGGEIEYAAVADVLDEGNEVLSEYFSRQWDPQGEYRRMQAFFHYNKMKNATKGRLIWDDILASGGGRLADRWIEAATLERIYGNVAHARTLYNKAVNSVADHPQQVFNAFIQFEREEGTMEQLEKALAKVNSQRGRRAEMPPPREKKEKGGGRGEDKKKPMPAKQQPHPPKGDGGERGKKREATGGEGRGNEKKMKIEEKIIDKDGFAMPSLPMGPKAGTNGKSTASSSTNEKKNTEKNGEDKKWTVFVSNLDFRSTEEQIREVLDGVVEVRLLHRGMSKLHKGYGYVDVENEDAFREALKQDRVLIKGRPMYVSECKAENEKRDASFKYATSLEKNKLFVKNVHFDATIEQINSVFSQFGPVKEVRVVTHKSGKAKGVAYVDMETDEDADKAVKSNDVVLLDRKLQVFLSNPPKKVGGGLGDMIQAPPPPGGRIGHSSKLDFVPRRLASKIEDTKKEESASSSTSVEKKSNDFFRSLFNNMSSSSGDYERNDDERALMAPFEYIRSMPGKQIRGQLAAAFNYWLKIDEEKLKKIGSIVEMLHNASLLIDDIEDGSVLRRGLPVTHSIFGAPRTINSANYVYFVALENCLKLEHPKAVEIFTHNLLELHRGQGKEIYWRDTVVAPTIDQYEQMVKQKTGGLFNLAVQLMQLFSTCTLEMQVLLDKMALYFQIRDDLLNLCSPDMAAQKTAAEDLTEGKFSYPIIVALEKRQLMNDDQVLNILRQRTKDVEVKMYCVELLRKRGAFKETRERLDELSEEIRVMTREMGGNDKICQVMDLLEKAVTEVKTE</sequence>
<dbReference type="SMART" id="SM00386">
    <property type="entry name" value="HAT"/>
    <property type="match status" value="4"/>
</dbReference>
<dbReference type="InterPro" id="IPR036285">
    <property type="entry name" value="PRP4-like_sf"/>
</dbReference>
<keyword evidence="9" id="KW-0175">Coiled coil</keyword>
<dbReference type="GO" id="GO:0004311">
    <property type="term" value="F:geranylgeranyl diphosphate synthase activity"/>
    <property type="evidence" value="ECO:0000318"/>
    <property type="project" value="GO_Central"/>
</dbReference>
<evidence type="ECO:0000256" key="5">
    <source>
        <dbReference type="ARBA" id="ARBA00022842"/>
    </source>
</evidence>
<dbReference type="InterPro" id="IPR000504">
    <property type="entry name" value="RRM_dom"/>
</dbReference>
<dbReference type="SFLD" id="SFLDS00005">
    <property type="entry name" value="Isoprenoid_Synthase_Type_I"/>
    <property type="match status" value="1"/>
</dbReference>
<dbReference type="GO" id="GO:0005681">
    <property type="term" value="C:spliceosomal complex"/>
    <property type="evidence" value="ECO:0007669"/>
    <property type="project" value="InterPro"/>
</dbReference>
<dbReference type="InterPro" id="IPR012677">
    <property type="entry name" value="Nucleotide-bd_a/b_plait_sf"/>
</dbReference>
<dbReference type="SMART" id="SM00360">
    <property type="entry name" value="RRM"/>
    <property type="match status" value="2"/>
</dbReference>
<feature type="region of interest" description="Disordered" evidence="10">
    <location>
        <begin position="46"/>
        <end position="77"/>
    </location>
</feature>
<evidence type="ECO:0000256" key="3">
    <source>
        <dbReference type="ARBA" id="ARBA00022723"/>
    </source>
</evidence>
<dbReference type="GO" id="GO:0046872">
    <property type="term" value="F:metal ion binding"/>
    <property type="evidence" value="ECO:0007669"/>
    <property type="project" value="UniProtKB-KW"/>
</dbReference>
<dbReference type="Gene3D" id="1.20.940.10">
    <property type="entry name" value="Functional domain of the splicing factor Prp18"/>
    <property type="match status" value="1"/>
</dbReference>
<accession>A0A2A6C3N0</accession>
<dbReference type="GO" id="GO:0042811">
    <property type="term" value="P:pheromone biosynthetic process"/>
    <property type="evidence" value="ECO:0007669"/>
    <property type="project" value="UniProtKB-ARBA"/>
</dbReference>
<accession>A0A8R1U4W5</accession>
<evidence type="ECO:0000313" key="11">
    <source>
        <dbReference type="EnsemblMetazoa" id="PPA02237.1"/>
    </source>
</evidence>
<feature type="compositionally biased region" description="Low complexity" evidence="10">
    <location>
        <begin position="62"/>
        <end position="72"/>
    </location>
</feature>
<dbReference type="Gene3D" id="3.30.70.330">
    <property type="match status" value="2"/>
</dbReference>
<dbReference type="Gene3D" id="1.25.40.10">
    <property type="entry name" value="Tetratricopeptide repeat domain"/>
    <property type="match status" value="2"/>
</dbReference>
<dbReference type="InterPro" id="IPR003107">
    <property type="entry name" value="HAT"/>
</dbReference>
<reference evidence="12" key="1">
    <citation type="journal article" date="2008" name="Nat. Genet.">
        <title>The Pristionchus pacificus genome provides a unique perspective on nematode lifestyle and parasitism.</title>
        <authorList>
            <person name="Dieterich C."/>
            <person name="Clifton S.W."/>
            <person name="Schuster L.N."/>
            <person name="Chinwalla A."/>
            <person name="Delehaunty K."/>
            <person name="Dinkelacker I."/>
            <person name="Fulton L."/>
            <person name="Fulton R."/>
            <person name="Godfrey J."/>
            <person name="Minx P."/>
            <person name="Mitreva M."/>
            <person name="Roeseler W."/>
            <person name="Tian H."/>
            <person name="Witte H."/>
            <person name="Yang S.P."/>
            <person name="Wilson R.K."/>
            <person name="Sommer R.J."/>
        </authorList>
    </citation>
    <scope>NUCLEOTIDE SEQUENCE [LARGE SCALE GENOMIC DNA]</scope>
    <source>
        <strain evidence="12">PS312</strain>
    </source>
</reference>
<evidence type="ECO:0000256" key="1">
    <source>
        <dbReference type="ARBA" id="ARBA00004123"/>
    </source>
</evidence>
<evidence type="ECO:0000256" key="7">
    <source>
        <dbReference type="ARBA" id="ARBA00023242"/>
    </source>
</evidence>
<dbReference type="SMART" id="SM00500">
    <property type="entry name" value="SFM"/>
    <property type="match status" value="1"/>
</dbReference>
<proteinExistence type="predicted"/>
<dbReference type="SUPFAM" id="SSF158230">
    <property type="entry name" value="PRP4-like"/>
    <property type="match status" value="1"/>
</dbReference>
<dbReference type="Pfam" id="PF23241">
    <property type="entry name" value="HAT_PRP39_C"/>
    <property type="match status" value="1"/>
</dbReference>
<evidence type="ECO:0000256" key="8">
    <source>
        <dbReference type="ARBA" id="ARBA00031388"/>
    </source>
</evidence>
<dbReference type="InterPro" id="IPR035979">
    <property type="entry name" value="RBD_domain_sf"/>
</dbReference>
<dbReference type="GO" id="GO:0008380">
    <property type="term" value="P:RNA splicing"/>
    <property type="evidence" value="ECO:0007669"/>
    <property type="project" value="InterPro"/>
</dbReference>
<dbReference type="Gene3D" id="1.10.600.10">
    <property type="entry name" value="Farnesyl Diphosphate Synthase"/>
    <property type="match status" value="1"/>
</dbReference>
<evidence type="ECO:0000256" key="9">
    <source>
        <dbReference type="SAM" id="Coils"/>
    </source>
</evidence>
<evidence type="ECO:0000256" key="6">
    <source>
        <dbReference type="ARBA" id="ARBA00023187"/>
    </source>
</evidence>
<evidence type="ECO:0000313" key="12">
    <source>
        <dbReference type="Proteomes" id="UP000005239"/>
    </source>
</evidence>
<dbReference type="InterPro" id="IPR004098">
    <property type="entry name" value="Prp18"/>
</dbReference>
<keyword evidence="3" id="KW-0479">Metal-binding</keyword>
<dbReference type="SUPFAM" id="SSF47938">
    <property type="entry name" value="Functional domain of the splicing factor Prp18"/>
    <property type="match status" value="1"/>
</dbReference>
<comment type="subcellular location">
    <subcellularLocation>
        <location evidence="1">Nucleus</location>
    </subcellularLocation>
</comment>
<keyword evidence="5" id="KW-0460">Magnesium</keyword>
<dbReference type="SUPFAM" id="SSF48576">
    <property type="entry name" value="Terpenoid synthases"/>
    <property type="match status" value="1"/>
</dbReference>
<dbReference type="Pfam" id="PF23240">
    <property type="entry name" value="HAT_PRP39_N"/>
    <property type="match status" value="1"/>
</dbReference>
<reference evidence="11" key="2">
    <citation type="submission" date="2022-06" db="UniProtKB">
        <authorList>
            <consortium name="EnsemblMetazoa"/>
        </authorList>
    </citation>
    <scope>IDENTIFICATION</scope>
    <source>
        <strain evidence="11">PS312</strain>
    </source>
</reference>
<evidence type="ECO:0000256" key="2">
    <source>
        <dbReference type="ARBA" id="ARBA00022664"/>
    </source>
</evidence>
<keyword evidence="12" id="KW-1185">Reference proteome</keyword>
<dbReference type="InterPro" id="IPR000092">
    <property type="entry name" value="Polyprenyl_synt"/>
</dbReference>
<dbReference type="Pfam" id="PF02840">
    <property type="entry name" value="Prp18"/>
    <property type="match status" value="1"/>
</dbReference>
<dbReference type="EnsemblMetazoa" id="PPA02237.1">
    <property type="protein sequence ID" value="PPA02237.1"/>
    <property type="gene ID" value="WBGene00091791"/>
</dbReference>
<dbReference type="PROSITE" id="PS50102">
    <property type="entry name" value="RRM"/>
    <property type="match status" value="2"/>
</dbReference>
<dbReference type="Pfam" id="PF00348">
    <property type="entry name" value="polyprenyl_synt"/>
    <property type="match status" value="1"/>
</dbReference>
<dbReference type="CDD" id="cd00685">
    <property type="entry name" value="Trans_IPPS_HT"/>
    <property type="match status" value="1"/>
</dbReference>
<dbReference type="Gene3D" id="4.10.280.110">
    <property type="entry name" value="Pre-mRNA processing factor 4 domain"/>
    <property type="match status" value="1"/>
</dbReference>